<evidence type="ECO:0000313" key="8">
    <source>
        <dbReference type="Proteomes" id="UP000184423"/>
    </source>
</evidence>
<keyword evidence="8" id="KW-1185">Reference proteome</keyword>
<dbReference type="Gene3D" id="3.40.960.10">
    <property type="entry name" value="VSR Endonuclease"/>
    <property type="match status" value="1"/>
</dbReference>
<evidence type="ECO:0000313" key="7">
    <source>
        <dbReference type="EMBL" id="SHE89760.1"/>
    </source>
</evidence>
<dbReference type="PIRSF" id="PIRSF018267">
    <property type="entry name" value="VSR_endonuc"/>
    <property type="match status" value="1"/>
</dbReference>
<comment type="function">
    <text evidence="6">May nick specific sequences that contain T:G mispairs resulting from m5C-deamination.</text>
</comment>
<keyword evidence="5 6" id="KW-0234">DNA repair</keyword>
<keyword evidence="1 6" id="KW-0540">Nuclease</keyword>
<proteinExistence type="inferred from homology"/>
<evidence type="ECO:0000256" key="5">
    <source>
        <dbReference type="ARBA" id="ARBA00023204"/>
    </source>
</evidence>
<dbReference type="GO" id="GO:0004519">
    <property type="term" value="F:endonuclease activity"/>
    <property type="evidence" value="ECO:0007669"/>
    <property type="project" value="UniProtKB-KW"/>
</dbReference>
<dbReference type="CDD" id="cd00221">
    <property type="entry name" value="Vsr"/>
    <property type="match status" value="1"/>
</dbReference>
<reference evidence="8" key="1">
    <citation type="submission" date="2016-11" db="EMBL/GenBank/DDBJ databases">
        <authorList>
            <person name="Varghese N."/>
            <person name="Submissions S."/>
        </authorList>
    </citation>
    <scope>NUCLEOTIDE SEQUENCE [LARGE SCALE GENOMIC DNA]</scope>
    <source>
        <strain evidence="8">DSM 10124</strain>
    </source>
</reference>
<dbReference type="GO" id="GO:0006298">
    <property type="term" value="P:mismatch repair"/>
    <property type="evidence" value="ECO:0007669"/>
    <property type="project" value="UniProtKB-UniRule"/>
</dbReference>
<organism evidence="7 8">
    <name type="scientific">Caloramator proteoclasticus DSM 10124</name>
    <dbReference type="NCBI Taxonomy" id="1121262"/>
    <lineage>
        <taxon>Bacteria</taxon>
        <taxon>Bacillati</taxon>
        <taxon>Bacillota</taxon>
        <taxon>Clostridia</taxon>
        <taxon>Eubacteriales</taxon>
        <taxon>Clostridiaceae</taxon>
        <taxon>Caloramator</taxon>
    </lineage>
</organism>
<dbReference type="SUPFAM" id="SSF52980">
    <property type="entry name" value="Restriction endonuclease-like"/>
    <property type="match status" value="1"/>
</dbReference>
<gene>
    <name evidence="7" type="ORF">SAMN02746091_01345</name>
</gene>
<sequence>MSKIKGTNTSIELIVRKLLHAKGYRYRIHNKKIIGKPDLYLSKYKTAVFIHGCFWHRHKSCKLAYMPKSNVEFWKEKFEKNIERDNRVITELNKSGIKVIIIWECTVKKLGEQEFRDQFLMKFLQGISSNELLTEI</sequence>
<keyword evidence="3 6" id="KW-0227">DNA damage</keyword>
<dbReference type="InterPro" id="IPR004603">
    <property type="entry name" value="DNA_mismatch_endonuc_vsr"/>
</dbReference>
<dbReference type="InterPro" id="IPR011335">
    <property type="entry name" value="Restrct_endonuc-II-like"/>
</dbReference>
<evidence type="ECO:0000256" key="4">
    <source>
        <dbReference type="ARBA" id="ARBA00022801"/>
    </source>
</evidence>
<dbReference type="EC" id="3.1.-.-" evidence="6"/>
<name>A0A1M4X8E0_9CLOT</name>
<evidence type="ECO:0000256" key="6">
    <source>
        <dbReference type="PIRNR" id="PIRNR018267"/>
    </source>
</evidence>
<evidence type="ECO:0000256" key="2">
    <source>
        <dbReference type="ARBA" id="ARBA00022759"/>
    </source>
</evidence>
<dbReference type="NCBIfam" id="TIGR00632">
    <property type="entry name" value="vsr"/>
    <property type="match status" value="1"/>
</dbReference>
<evidence type="ECO:0000256" key="1">
    <source>
        <dbReference type="ARBA" id="ARBA00022722"/>
    </source>
</evidence>
<protein>
    <recommendedName>
        <fullName evidence="6">Very short patch repair endonuclease</fullName>
        <ecNumber evidence="6">3.1.-.-</ecNumber>
    </recommendedName>
</protein>
<dbReference type="Proteomes" id="UP000184423">
    <property type="component" value="Unassembled WGS sequence"/>
</dbReference>
<dbReference type="AlphaFoldDB" id="A0A1M4X8E0"/>
<keyword evidence="4 6" id="KW-0378">Hydrolase</keyword>
<accession>A0A1M4X8E0</accession>
<comment type="similarity">
    <text evidence="6">Belongs to the vsr family.</text>
</comment>
<dbReference type="Pfam" id="PF03852">
    <property type="entry name" value="Vsr"/>
    <property type="match status" value="1"/>
</dbReference>
<evidence type="ECO:0000256" key="3">
    <source>
        <dbReference type="ARBA" id="ARBA00022763"/>
    </source>
</evidence>
<keyword evidence="2 6" id="KW-0255">Endonuclease</keyword>
<dbReference type="GO" id="GO:0016787">
    <property type="term" value="F:hydrolase activity"/>
    <property type="evidence" value="ECO:0007669"/>
    <property type="project" value="UniProtKB-KW"/>
</dbReference>
<dbReference type="EMBL" id="FQVG01000022">
    <property type="protein sequence ID" value="SHE89760.1"/>
    <property type="molecule type" value="Genomic_DNA"/>
</dbReference>